<dbReference type="InterPro" id="IPR009081">
    <property type="entry name" value="PP-bd_ACP"/>
</dbReference>
<dbReference type="Proteomes" id="UP000556436">
    <property type="component" value="Unassembled WGS sequence"/>
</dbReference>
<dbReference type="Gene3D" id="1.10.1200.10">
    <property type="entry name" value="ACP-like"/>
    <property type="match status" value="1"/>
</dbReference>
<reference evidence="2 3" key="1">
    <citation type="submission" date="2020-08" db="EMBL/GenBank/DDBJ databases">
        <title>Genomic Encyclopedia of Type Strains, Phase III (KMG-III): the genomes of soil and plant-associated and newly described type strains.</title>
        <authorList>
            <person name="Whitman W."/>
        </authorList>
    </citation>
    <scope>NUCLEOTIDE SEQUENCE [LARGE SCALE GENOMIC DNA]</scope>
    <source>
        <strain evidence="2 3">CECT 3265</strain>
    </source>
</reference>
<dbReference type="Pfam" id="PF00550">
    <property type="entry name" value="PP-binding"/>
    <property type="match status" value="1"/>
</dbReference>
<dbReference type="EMBL" id="JACHJG010000008">
    <property type="protein sequence ID" value="MBB4888130.1"/>
    <property type="molecule type" value="Genomic_DNA"/>
</dbReference>
<dbReference type="RefSeq" id="WP_184735478.1">
    <property type="nucleotide sequence ID" value="NZ_BMRW01000008.1"/>
</dbReference>
<dbReference type="InterPro" id="IPR036736">
    <property type="entry name" value="ACP-like_sf"/>
</dbReference>
<keyword evidence="3" id="KW-1185">Reference proteome</keyword>
<dbReference type="AlphaFoldDB" id="A0A7W7LDC1"/>
<accession>A0A7W7LDC1</accession>
<feature type="domain" description="Carrier" evidence="1">
    <location>
        <begin position="11"/>
        <end position="76"/>
    </location>
</feature>
<name>A0A7W7LDC1_STRNE</name>
<gene>
    <name evidence="2" type="ORF">FHS38_004198</name>
</gene>
<proteinExistence type="predicted"/>
<evidence type="ECO:0000313" key="2">
    <source>
        <dbReference type="EMBL" id="MBB4888130.1"/>
    </source>
</evidence>
<protein>
    <submittedName>
        <fullName evidence="2">Acyl carrier protein</fullName>
    </submittedName>
</protein>
<evidence type="ECO:0000259" key="1">
    <source>
        <dbReference type="Pfam" id="PF00550"/>
    </source>
</evidence>
<evidence type="ECO:0000313" key="3">
    <source>
        <dbReference type="Proteomes" id="UP000556436"/>
    </source>
</evidence>
<sequence>MGEPVQRPFDFIRNYLATTYDLNPEELTGGRSFDSLELDSIAQVEMFVTVSDHYRIQLNDSLASGNTTLQETADLVQQALDAACVRRPDASAIGGLRTTRPCDGEL</sequence>
<comment type="caution">
    <text evidence="2">The sequence shown here is derived from an EMBL/GenBank/DDBJ whole genome shotgun (WGS) entry which is preliminary data.</text>
</comment>
<organism evidence="2 3">
    <name type="scientific">Streptomyces netropsis</name>
    <name type="common">Streptoverticillium netropsis</name>
    <dbReference type="NCBI Taxonomy" id="55404"/>
    <lineage>
        <taxon>Bacteria</taxon>
        <taxon>Bacillati</taxon>
        <taxon>Actinomycetota</taxon>
        <taxon>Actinomycetes</taxon>
        <taxon>Kitasatosporales</taxon>
        <taxon>Streptomycetaceae</taxon>
        <taxon>Streptomyces</taxon>
    </lineage>
</organism>
<dbReference type="SUPFAM" id="SSF47336">
    <property type="entry name" value="ACP-like"/>
    <property type="match status" value="1"/>
</dbReference>